<proteinExistence type="predicted"/>
<dbReference type="EMBL" id="CP046956">
    <property type="protein sequence ID" value="QTM99753.1"/>
    <property type="molecule type" value="Genomic_DNA"/>
</dbReference>
<evidence type="ECO:0000313" key="2">
    <source>
        <dbReference type="Proteomes" id="UP000665043"/>
    </source>
</evidence>
<gene>
    <name evidence="1" type="ORF">ERJ70_10845</name>
</gene>
<dbReference type="InterPro" id="IPR032710">
    <property type="entry name" value="NTF2-like_dom_sf"/>
</dbReference>
<keyword evidence="2" id="KW-1185">Reference proteome</keyword>
<dbReference type="SUPFAM" id="SSF54427">
    <property type="entry name" value="NTF2-like"/>
    <property type="match status" value="1"/>
</dbReference>
<dbReference type="RefSeq" id="WP_209364925.1">
    <property type="nucleotide sequence ID" value="NZ_CP046956.1"/>
</dbReference>
<reference evidence="1 2" key="1">
    <citation type="submission" date="2019-12" db="EMBL/GenBank/DDBJ databases">
        <title>The whole genome sequencing of a strain isolated from a Mars analog, Dalangtan Playa.</title>
        <authorList>
            <person name="Huang T."/>
        </authorList>
    </citation>
    <scope>NUCLEOTIDE SEQUENCE [LARGE SCALE GENOMIC DNA]</scope>
    <source>
        <strain evidence="1 2">DP4-553-S</strain>
    </source>
</reference>
<name>A0ABX7VT96_9BACI</name>
<organism evidence="1 2">
    <name type="scientific">Sediminibacillus dalangtanensis</name>
    <dbReference type="NCBI Taxonomy" id="2729421"/>
    <lineage>
        <taxon>Bacteria</taxon>
        <taxon>Bacillati</taxon>
        <taxon>Bacillota</taxon>
        <taxon>Bacilli</taxon>
        <taxon>Bacillales</taxon>
        <taxon>Bacillaceae</taxon>
        <taxon>Sediminibacillus</taxon>
    </lineage>
</organism>
<dbReference type="Proteomes" id="UP000665043">
    <property type="component" value="Chromosome"/>
</dbReference>
<accession>A0ABX7VT96</accession>
<sequence length="140" mass="16080">MESYLDAWRNFSLVELQKHISNDYQARESRGSEILDFGYQQSLEGWEQAFTQLKESAEWVLTVHAKISTGENVVIAIIYATLIIEGKPLDTANLCFDVFQRKTNQDEWKMVRSYIEAGIPCNQLQFADGLRVIAPFVKSK</sequence>
<protein>
    <submittedName>
        <fullName evidence="1">Flavoprotein</fullName>
    </submittedName>
</protein>
<evidence type="ECO:0000313" key="1">
    <source>
        <dbReference type="EMBL" id="QTM99753.1"/>
    </source>
</evidence>